<dbReference type="EC" id="2.3.1.225" evidence="10"/>
<comment type="similarity">
    <text evidence="10">Belongs to the DHHC palmitoyltransferase family.</text>
</comment>
<dbReference type="GO" id="GO:0005783">
    <property type="term" value="C:endoplasmic reticulum"/>
    <property type="evidence" value="ECO:0007669"/>
    <property type="project" value="TreeGrafter"/>
</dbReference>
<keyword evidence="2 10" id="KW-0808">Transferase</keyword>
<dbReference type="Pfam" id="PF01529">
    <property type="entry name" value="DHHC"/>
    <property type="match status" value="1"/>
</dbReference>
<accession>A0AAU9JUC3</accession>
<feature type="transmembrane region" description="Helical" evidence="10">
    <location>
        <begin position="205"/>
        <end position="230"/>
    </location>
</feature>
<dbReference type="GO" id="GO:0006612">
    <property type="term" value="P:protein targeting to membrane"/>
    <property type="evidence" value="ECO:0007669"/>
    <property type="project" value="TreeGrafter"/>
</dbReference>
<evidence type="ECO:0000256" key="10">
    <source>
        <dbReference type="RuleBase" id="RU079119"/>
    </source>
</evidence>
<evidence type="ECO:0000313" key="13">
    <source>
        <dbReference type="Proteomes" id="UP001162131"/>
    </source>
</evidence>
<feature type="transmembrane region" description="Helical" evidence="10">
    <location>
        <begin position="166"/>
        <end position="185"/>
    </location>
</feature>
<evidence type="ECO:0000256" key="4">
    <source>
        <dbReference type="ARBA" id="ARBA00022989"/>
    </source>
</evidence>
<evidence type="ECO:0000256" key="9">
    <source>
        <dbReference type="ARBA" id="ARBA00048048"/>
    </source>
</evidence>
<keyword evidence="4 10" id="KW-1133">Transmembrane helix</keyword>
<evidence type="ECO:0000313" key="12">
    <source>
        <dbReference type="EMBL" id="CAG9331368.1"/>
    </source>
</evidence>
<dbReference type="EMBL" id="CAJZBQ010000053">
    <property type="protein sequence ID" value="CAG9331368.1"/>
    <property type="molecule type" value="Genomic_DNA"/>
</dbReference>
<keyword evidence="5 10" id="KW-0472">Membrane</keyword>
<proteinExistence type="inferred from homology"/>
<comment type="subcellular location">
    <subcellularLocation>
        <location evidence="1">Endomembrane system</location>
        <topology evidence="1">Multi-pass membrane protein</topology>
    </subcellularLocation>
</comment>
<sequence length="311" mass="35867">MRTYRYWKGKNHFLLKGWIMVGPDWYRCVISSLLIIVPNVITIIYACSYYLNEDDAGPLVILLFLSSLSLITLIKAATSDPGYIPKQIVPFVSQQSSALNEYIGCPKPILVPYNGSVIKLKFCQTCLIFKPPRCSHCSICDLCVEGFDHHCPWIGNCVGKRNYKDFMGFLSSVSALTVVSFSINLSHIVDTYDDSNLDTKTTPSIVIAVFCFLAMWLILGLFGFHLYLVMNNMTTNEKIKGLWDEMHLNPYFRGSLWKNIVYWIYKKRGIPQFYRRKILSPYHENINPNEFYRGVKITREYTEVSIENKPL</sequence>
<organism evidence="12 13">
    <name type="scientific">Blepharisma stoltei</name>
    <dbReference type="NCBI Taxonomy" id="1481888"/>
    <lineage>
        <taxon>Eukaryota</taxon>
        <taxon>Sar</taxon>
        <taxon>Alveolata</taxon>
        <taxon>Ciliophora</taxon>
        <taxon>Postciliodesmatophora</taxon>
        <taxon>Heterotrichea</taxon>
        <taxon>Heterotrichida</taxon>
        <taxon>Blepharismidae</taxon>
        <taxon>Blepharisma</taxon>
    </lineage>
</organism>
<keyword evidence="3 10" id="KW-0812">Transmembrane</keyword>
<keyword evidence="13" id="KW-1185">Reference proteome</keyword>
<dbReference type="InterPro" id="IPR039859">
    <property type="entry name" value="PFA4/ZDH16/20/ERF2-like"/>
</dbReference>
<comment type="caution">
    <text evidence="12">The sequence shown here is derived from an EMBL/GenBank/DDBJ whole genome shotgun (WGS) entry which is preliminary data.</text>
</comment>
<keyword evidence="7" id="KW-0449">Lipoprotein</keyword>
<evidence type="ECO:0000256" key="7">
    <source>
        <dbReference type="ARBA" id="ARBA00023288"/>
    </source>
</evidence>
<dbReference type="GO" id="GO:0005794">
    <property type="term" value="C:Golgi apparatus"/>
    <property type="evidence" value="ECO:0007669"/>
    <property type="project" value="TreeGrafter"/>
</dbReference>
<evidence type="ECO:0000256" key="6">
    <source>
        <dbReference type="ARBA" id="ARBA00023139"/>
    </source>
</evidence>
<comment type="domain">
    <text evidence="10">The DHHC domain is required for palmitoyltransferase activity.</text>
</comment>
<feature type="domain" description="Palmitoyltransferase DHHC" evidence="11">
    <location>
        <begin position="119"/>
        <end position="240"/>
    </location>
</feature>
<gene>
    <name evidence="12" type="ORF">BSTOLATCC_MIC53440</name>
</gene>
<evidence type="ECO:0000256" key="8">
    <source>
        <dbReference type="ARBA" id="ARBA00023315"/>
    </source>
</evidence>
<evidence type="ECO:0000256" key="3">
    <source>
        <dbReference type="ARBA" id="ARBA00022692"/>
    </source>
</evidence>
<dbReference type="Proteomes" id="UP001162131">
    <property type="component" value="Unassembled WGS sequence"/>
</dbReference>
<dbReference type="PANTHER" id="PTHR22883">
    <property type="entry name" value="ZINC FINGER DHHC DOMAIN CONTAINING PROTEIN"/>
    <property type="match status" value="1"/>
</dbReference>
<dbReference type="AlphaFoldDB" id="A0AAU9JUC3"/>
<reference evidence="12" key="1">
    <citation type="submission" date="2021-09" db="EMBL/GenBank/DDBJ databases">
        <authorList>
            <consortium name="AG Swart"/>
            <person name="Singh M."/>
            <person name="Singh A."/>
            <person name="Seah K."/>
            <person name="Emmerich C."/>
        </authorList>
    </citation>
    <scope>NUCLEOTIDE SEQUENCE</scope>
    <source>
        <strain evidence="12">ATCC30299</strain>
    </source>
</reference>
<feature type="transmembrane region" description="Helical" evidence="10">
    <location>
        <begin position="57"/>
        <end position="77"/>
    </location>
</feature>
<evidence type="ECO:0000256" key="5">
    <source>
        <dbReference type="ARBA" id="ARBA00023136"/>
    </source>
</evidence>
<evidence type="ECO:0000256" key="1">
    <source>
        <dbReference type="ARBA" id="ARBA00004127"/>
    </source>
</evidence>
<name>A0AAU9JUC3_9CILI</name>
<dbReference type="PROSITE" id="PS50216">
    <property type="entry name" value="DHHC"/>
    <property type="match status" value="1"/>
</dbReference>
<keyword evidence="6" id="KW-0564">Palmitate</keyword>
<evidence type="ECO:0000259" key="11">
    <source>
        <dbReference type="Pfam" id="PF01529"/>
    </source>
</evidence>
<dbReference type="GO" id="GO:0019706">
    <property type="term" value="F:protein-cysteine S-palmitoyltransferase activity"/>
    <property type="evidence" value="ECO:0007669"/>
    <property type="project" value="UniProtKB-EC"/>
</dbReference>
<protein>
    <recommendedName>
        <fullName evidence="10">Palmitoyltransferase</fullName>
        <ecNumber evidence="10">2.3.1.225</ecNumber>
    </recommendedName>
</protein>
<evidence type="ECO:0000256" key="2">
    <source>
        <dbReference type="ARBA" id="ARBA00022679"/>
    </source>
</evidence>
<keyword evidence="8 10" id="KW-0012">Acyltransferase</keyword>
<dbReference type="PANTHER" id="PTHR22883:SF43">
    <property type="entry name" value="PALMITOYLTRANSFERASE APP"/>
    <property type="match status" value="1"/>
</dbReference>
<feature type="transmembrane region" description="Helical" evidence="10">
    <location>
        <begin position="25"/>
        <end position="51"/>
    </location>
</feature>
<dbReference type="InterPro" id="IPR001594">
    <property type="entry name" value="Palmitoyltrfase_DHHC"/>
</dbReference>
<comment type="catalytic activity">
    <reaction evidence="9 10">
        <text>L-cysteinyl-[protein] + hexadecanoyl-CoA = S-hexadecanoyl-L-cysteinyl-[protein] + CoA</text>
        <dbReference type="Rhea" id="RHEA:36683"/>
        <dbReference type="Rhea" id="RHEA-COMP:10131"/>
        <dbReference type="Rhea" id="RHEA-COMP:11032"/>
        <dbReference type="ChEBI" id="CHEBI:29950"/>
        <dbReference type="ChEBI" id="CHEBI:57287"/>
        <dbReference type="ChEBI" id="CHEBI:57379"/>
        <dbReference type="ChEBI" id="CHEBI:74151"/>
        <dbReference type="EC" id="2.3.1.225"/>
    </reaction>
</comment>